<evidence type="ECO:0000259" key="2">
    <source>
        <dbReference type="PROSITE" id="PS51194"/>
    </source>
</evidence>
<dbReference type="PANTHER" id="PTHR47962:SF7">
    <property type="entry name" value="MITOCHONDRIAL ATP-DEPENDENT HELICASE IRC3-RELATED"/>
    <property type="match status" value="1"/>
</dbReference>
<evidence type="ECO:0000313" key="3">
    <source>
        <dbReference type="EMBL" id="XAN06358.1"/>
    </source>
</evidence>
<dbReference type="EMBL" id="CP154795">
    <property type="protein sequence ID" value="XAN06358.1"/>
    <property type="molecule type" value="Genomic_DNA"/>
</dbReference>
<feature type="domain" description="Helicase C-terminal" evidence="2">
    <location>
        <begin position="534"/>
        <end position="686"/>
    </location>
</feature>
<dbReference type="InterPro" id="IPR021835">
    <property type="entry name" value="DUF3427"/>
</dbReference>
<proteinExistence type="predicted"/>
<dbReference type="SUPFAM" id="SSF52540">
    <property type="entry name" value="P-loop containing nucleoside triphosphate hydrolases"/>
    <property type="match status" value="1"/>
</dbReference>
<dbReference type="SMART" id="SM00487">
    <property type="entry name" value="DEXDc"/>
    <property type="match status" value="1"/>
</dbReference>
<dbReference type="Pfam" id="PF04851">
    <property type="entry name" value="ResIII"/>
    <property type="match status" value="1"/>
</dbReference>
<dbReference type="InterPro" id="IPR052511">
    <property type="entry name" value="ATP-dep_Helicase"/>
</dbReference>
<name>A0ABZ3FJZ5_9ACTN</name>
<dbReference type="CDD" id="cd18032">
    <property type="entry name" value="DEXHc_RE_I_III_res"/>
    <property type="match status" value="1"/>
</dbReference>
<dbReference type="Pfam" id="PF00271">
    <property type="entry name" value="Helicase_C"/>
    <property type="match status" value="1"/>
</dbReference>
<dbReference type="Pfam" id="PF13091">
    <property type="entry name" value="PLDc_2"/>
    <property type="match status" value="1"/>
</dbReference>
<evidence type="ECO:0000259" key="1">
    <source>
        <dbReference type="PROSITE" id="PS51192"/>
    </source>
</evidence>
<dbReference type="Proteomes" id="UP001442841">
    <property type="component" value="Chromosome"/>
</dbReference>
<reference evidence="3 4" key="1">
    <citation type="submission" date="2024-04" db="EMBL/GenBank/DDBJ databases">
        <title>Isolation of an actinomycete strain from pig manure.</title>
        <authorList>
            <person name="Gong T."/>
            <person name="Yu Z."/>
            <person name="An M."/>
            <person name="Wei C."/>
            <person name="Yang W."/>
            <person name="Liu L."/>
        </authorList>
    </citation>
    <scope>NUCLEOTIDE SEQUENCE [LARGE SCALE GENOMIC DNA]</scope>
    <source>
        <strain evidence="3 4">ZF39</strain>
    </source>
</reference>
<gene>
    <name evidence="3" type="ORF">AADG42_03230</name>
</gene>
<dbReference type="CDD" id="cd18799">
    <property type="entry name" value="SF2_C_EcoAI-like"/>
    <property type="match status" value="1"/>
</dbReference>
<dbReference type="PROSITE" id="PS51194">
    <property type="entry name" value="HELICASE_CTER"/>
    <property type="match status" value="1"/>
</dbReference>
<keyword evidence="4" id="KW-1185">Reference proteome</keyword>
<organism evidence="3 4">
    <name type="scientific">Ammonicoccus fulvus</name>
    <dbReference type="NCBI Taxonomy" id="3138240"/>
    <lineage>
        <taxon>Bacteria</taxon>
        <taxon>Bacillati</taxon>
        <taxon>Actinomycetota</taxon>
        <taxon>Actinomycetes</taxon>
        <taxon>Propionibacteriales</taxon>
        <taxon>Propionibacteriaceae</taxon>
        <taxon>Ammonicoccus</taxon>
    </lineage>
</organism>
<dbReference type="SUPFAM" id="SSF56024">
    <property type="entry name" value="Phospholipase D/nuclease"/>
    <property type="match status" value="1"/>
</dbReference>
<dbReference type="Pfam" id="PF11907">
    <property type="entry name" value="DUF3427"/>
    <property type="match status" value="1"/>
</dbReference>
<evidence type="ECO:0000313" key="4">
    <source>
        <dbReference type="Proteomes" id="UP001442841"/>
    </source>
</evidence>
<dbReference type="CDD" id="cd09203">
    <property type="entry name" value="PLDc_N_DEXD_b1"/>
    <property type="match status" value="1"/>
</dbReference>
<dbReference type="Gene3D" id="3.40.50.300">
    <property type="entry name" value="P-loop containing nucleotide triphosphate hydrolases"/>
    <property type="match status" value="2"/>
</dbReference>
<dbReference type="PROSITE" id="PS51192">
    <property type="entry name" value="HELICASE_ATP_BIND_1"/>
    <property type="match status" value="1"/>
</dbReference>
<dbReference type="InterPro" id="IPR006935">
    <property type="entry name" value="Helicase/UvrB_N"/>
</dbReference>
<dbReference type="InterPro" id="IPR025202">
    <property type="entry name" value="PLD-like_dom"/>
</dbReference>
<dbReference type="RefSeq" id="WP_425307788.1">
    <property type="nucleotide sequence ID" value="NZ_CP154795.1"/>
</dbReference>
<feature type="domain" description="Helicase ATP-binding" evidence="1">
    <location>
        <begin position="323"/>
        <end position="478"/>
    </location>
</feature>
<dbReference type="InterPro" id="IPR027417">
    <property type="entry name" value="P-loop_NTPase"/>
</dbReference>
<dbReference type="InterPro" id="IPR001650">
    <property type="entry name" value="Helicase_C-like"/>
</dbReference>
<dbReference type="InterPro" id="IPR014001">
    <property type="entry name" value="Helicase_ATP-bd"/>
</dbReference>
<sequence length="1035" mass="116548">MVADNLAEGLYDALITSSLEERLNRTLLEAERVALHKSDQPELLARHVGDVLRRVLPELDRDTQLRVINEILDDVGAQGDRLAAAQRLLSLTQRERPGAHNPYRVHPSTPLSEAALLTNSAGEPALGTEIRAELESADHVDLLCAFIKWHGLRTMETELSRLADRGVPFRVITTTYMGATERRALDRLAQEFGAEVRISYEIQRTRLHAKAWLFRRFTGFDTAYVGSSNLSRAALLDGVEWNVRLSSVTTGALLRKFRATFDTYWNDPAYELYDPETDGAGLDQALAEAGGTATRGRQTLTLSGLDVRPYPHQQEALEDLQAERDNHQHHRNLIVAATGTGKTVIAALDYRRLCAAEGRRLSLLFVAHRKEILEQALRTYREVLNDADFGDLYVAGQRPTQWRHLFASIQTLNARDITSIEPKAFEIVVIDEFHHAAAKSYQAILEHLEPVELLGLTATPERADGFDIRHYFDQRTAVELRLWDALSADLLCPFHYFGIGDGTDLRRLTWSRGAYDFTELNRLYTGNDARARLVLNEVADKIADPLRMRALGFCVSVEHAHYMAAVFNNAGIPSNVVTGETPAAERAEALASLRDLSVNVLFTVDLYNEGVDLPDIDTVLFLRPTESATIFLQQLGRGLRRTQDKAVLTVLDFVGHQRKEFRFDKRFSAITGLARGELKDAVEDRFPYLPSGCQIILDKTTQEAVLANLKAQLSSRWTDLVAEARTIRTTSLREFLERSGFERADVLRDRGRANPRSWTRVRREAGVPTPPVGPREEYLLRRVPNLAHVDDALRAQVYLDLLAPNAPSYSELSPLEQIIARMLFFSLWPDNGGFEDYDSGLAALQLEPAFCDEASQVIEISVATSRYIPRPLPALDLNPLRSHAHYSREEITAALDWASLTRSPQVMRQGVFHATERNTDALMVTLRKNEKNFSPTTMYRDFAISPELFHWESQSVTTQRSPTGQRYLGQRENGNHVLMFSRETDDSDVGTAEPFLLLGACELVSFEGEQPIAVTWRLNRRMPQDHFQAASVHAR</sequence>
<dbReference type="Gene3D" id="3.30.870.10">
    <property type="entry name" value="Endonuclease Chain A"/>
    <property type="match status" value="1"/>
</dbReference>
<dbReference type="SMART" id="SM00490">
    <property type="entry name" value="HELICc"/>
    <property type="match status" value="1"/>
</dbReference>
<dbReference type="PANTHER" id="PTHR47962">
    <property type="entry name" value="ATP-DEPENDENT HELICASE LHR-RELATED-RELATED"/>
    <property type="match status" value="1"/>
</dbReference>
<accession>A0ABZ3FJZ5</accession>
<protein>
    <submittedName>
        <fullName evidence="3">DUF3427 domain-containing protein</fullName>
    </submittedName>
</protein>